<organism evidence="2 3">
    <name type="scientific">Nitrosomonas communis</name>
    <dbReference type="NCBI Taxonomy" id="44574"/>
    <lineage>
        <taxon>Bacteria</taxon>
        <taxon>Pseudomonadati</taxon>
        <taxon>Pseudomonadota</taxon>
        <taxon>Betaproteobacteria</taxon>
        <taxon>Nitrosomonadales</taxon>
        <taxon>Nitrosomonadaceae</taxon>
        <taxon>Nitrosomonas</taxon>
    </lineage>
</organism>
<evidence type="ECO:0000313" key="3">
    <source>
        <dbReference type="Proteomes" id="UP000183287"/>
    </source>
</evidence>
<gene>
    <name evidence="2" type="ORF">SAMN05421863_103318</name>
</gene>
<accession>A0A1I4RJ57</accession>
<protein>
    <submittedName>
        <fullName evidence="2">Uncharacterized protein</fullName>
    </submittedName>
</protein>
<feature type="region of interest" description="Disordered" evidence="1">
    <location>
        <begin position="97"/>
        <end position="156"/>
    </location>
</feature>
<dbReference type="Proteomes" id="UP000183287">
    <property type="component" value="Unassembled WGS sequence"/>
</dbReference>
<dbReference type="AlphaFoldDB" id="A0A1I4RJ57"/>
<dbReference type="EMBL" id="FOUB01000033">
    <property type="protein sequence ID" value="SFM52086.1"/>
    <property type="molecule type" value="Genomic_DNA"/>
</dbReference>
<sequence>MRGIIFRHFYHLHHLFHLVSAAYEKTQRGACGGAQNSRHFRWVCRGKAEKVVKMSECHAGQEFPHTPFFSTFFRPHPALGPAPCRCCIPARVPPSPPLPASSPLPGKNASHEGKWLASAHPPPSLVACVSLEPSDDTAAPKHPWQERLARSQQGYR</sequence>
<evidence type="ECO:0000256" key="1">
    <source>
        <dbReference type="SAM" id="MobiDB-lite"/>
    </source>
</evidence>
<evidence type="ECO:0000313" key="2">
    <source>
        <dbReference type="EMBL" id="SFM52086.1"/>
    </source>
</evidence>
<name>A0A1I4RJ57_9PROT</name>
<keyword evidence="3" id="KW-1185">Reference proteome</keyword>
<proteinExistence type="predicted"/>
<reference evidence="3" key="1">
    <citation type="submission" date="2016-10" db="EMBL/GenBank/DDBJ databases">
        <authorList>
            <person name="Varghese N."/>
            <person name="Submissions S."/>
        </authorList>
    </citation>
    <scope>NUCLEOTIDE SEQUENCE [LARGE SCALE GENOMIC DNA]</scope>
    <source>
        <strain evidence="3">Nm44</strain>
    </source>
</reference>